<gene>
    <name evidence="5" type="ORF">DSPE1174_LOCUS7330</name>
</gene>
<organism evidence="5">
    <name type="scientific">Octactis speculum</name>
    <dbReference type="NCBI Taxonomy" id="3111310"/>
    <lineage>
        <taxon>Eukaryota</taxon>
        <taxon>Sar</taxon>
        <taxon>Stramenopiles</taxon>
        <taxon>Ochrophyta</taxon>
        <taxon>Dictyochophyceae</taxon>
        <taxon>Dictyochales</taxon>
        <taxon>Dictyochaceae</taxon>
        <taxon>Octactis</taxon>
    </lineage>
</organism>
<dbReference type="GO" id="GO:0006417">
    <property type="term" value="P:regulation of translation"/>
    <property type="evidence" value="ECO:0007669"/>
    <property type="project" value="TreeGrafter"/>
</dbReference>
<proteinExistence type="predicted"/>
<dbReference type="InterPro" id="IPR033133">
    <property type="entry name" value="PUM-HD"/>
</dbReference>
<keyword evidence="2" id="KW-0694">RNA-binding</keyword>
<feature type="region of interest" description="Disordered" evidence="3">
    <location>
        <begin position="405"/>
        <end position="437"/>
    </location>
</feature>
<dbReference type="InterPro" id="IPR040059">
    <property type="entry name" value="PUM3"/>
</dbReference>
<dbReference type="EMBL" id="HBGS01013820">
    <property type="protein sequence ID" value="CAD9394646.1"/>
    <property type="molecule type" value="Transcribed_RNA"/>
</dbReference>
<name>A0A7S2FGZ7_9STRA</name>
<protein>
    <recommendedName>
        <fullName evidence="4">PUM-HD domain-containing protein</fullName>
    </recommendedName>
</protein>
<keyword evidence="1" id="KW-0677">Repeat</keyword>
<dbReference type="PROSITE" id="PS50303">
    <property type="entry name" value="PUM_HD"/>
    <property type="match status" value="1"/>
</dbReference>
<dbReference type="GO" id="GO:0005730">
    <property type="term" value="C:nucleolus"/>
    <property type="evidence" value="ECO:0007669"/>
    <property type="project" value="TreeGrafter"/>
</dbReference>
<dbReference type="SUPFAM" id="SSF48371">
    <property type="entry name" value="ARM repeat"/>
    <property type="match status" value="1"/>
</dbReference>
<evidence type="ECO:0000256" key="1">
    <source>
        <dbReference type="ARBA" id="ARBA00022737"/>
    </source>
</evidence>
<dbReference type="InterPro" id="IPR016024">
    <property type="entry name" value="ARM-type_fold"/>
</dbReference>
<evidence type="ECO:0000259" key="4">
    <source>
        <dbReference type="PROSITE" id="PS50303"/>
    </source>
</evidence>
<evidence type="ECO:0000313" key="5">
    <source>
        <dbReference type="EMBL" id="CAD9394646.1"/>
    </source>
</evidence>
<dbReference type="GO" id="GO:0003729">
    <property type="term" value="F:mRNA binding"/>
    <property type="evidence" value="ECO:0007669"/>
    <property type="project" value="TreeGrafter"/>
</dbReference>
<feature type="region of interest" description="Disordered" evidence="3">
    <location>
        <begin position="1"/>
        <end position="80"/>
    </location>
</feature>
<reference evidence="5" key="1">
    <citation type="submission" date="2021-01" db="EMBL/GenBank/DDBJ databases">
        <authorList>
            <person name="Corre E."/>
            <person name="Pelletier E."/>
            <person name="Niang G."/>
            <person name="Scheremetjew M."/>
            <person name="Finn R."/>
            <person name="Kale V."/>
            <person name="Holt S."/>
            <person name="Cochrane G."/>
            <person name="Meng A."/>
            <person name="Brown T."/>
            <person name="Cohen L."/>
        </authorList>
    </citation>
    <scope>NUCLEOTIDE SEQUENCE</scope>
    <source>
        <strain evidence="5">CCMP1381</strain>
    </source>
</reference>
<accession>A0A7S2FGZ7</accession>
<feature type="compositionally biased region" description="Low complexity" evidence="3">
    <location>
        <begin position="12"/>
        <end position="21"/>
    </location>
</feature>
<sequence>MSESSKKPSGNKASPGSAPGKAGKGAKGGKGNWKGKPGKGSYNKTGGGAKKRASPTEAAGGPANKKRALRFDRQSGRKHYSTVTDGKVVWNELRAKSCDPARRTTLVNDLHKALKGNYPEVALKHDASRLVQSVLEFGTSDQRLDIMGEVAPRLVELSRSTYAHFVVVKLLDLADRDPKLQQQLHKALRGNIRMMATSAVAARIVELALGNLKNAFTLRLELYGKEYGVFTDEALSKTPAYDAKGQRNSIVAAILALKPQSKPGLLEGLAVLCGKFVKKGLLAFEYVHELLDEFVGHCDEAQMAELLPSILNNALVLLSTRPGTRVVVAALGLSIAKDRRKFLKALKGHGVQLLTHRDAYLAVLRIVDVMDDTVALQRSLLAELTTRATSDGKISANPSLDADGGKAALASMGKGTQPNTDDVDDDDSCPAAGDTTASAGPMPLLDVALHTNGSKMLLRLLAPTKEKYLDPWDITALSGGVAEGTSKKAPETRRGELLAYLQAPLLALCEENPATLITSIPGSNILLEIFASMPDDVATLAAAVAKCVCSKAEDGGTAPLFDQKVVQLFLKRALQLEIGGQSVEGRADGEGERHDTHPSSLARALVETASGELSDWCTQSNRGAFVVEALLKVPAVSAAVRKELKKSKKAIGAKAKTSKVVASILELLK</sequence>
<dbReference type="SMART" id="SM00025">
    <property type="entry name" value="Pumilio"/>
    <property type="match status" value="5"/>
</dbReference>
<dbReference type="AlphaFoldDB" id="A0A7S2FGZ7"/>
<dbReference type="PANTHER" id="PTHR13389:SF0">
    <property type="entry name" value="PUMILIO HOMOLOG 3"/>
    <property type="match status" value="1"/>
</dbReference>
<dbReference type="PANTHER" id="PTHR13389">
    <property type="entry name" value="PUMILIO HOMOLOG 3"/>
    <property type="match status" value="1"/>
</dbReference>
<feature type="domain" description="PUM-HD" evidence="4">
    <location>
        <begin position="85"/>
        <end position="464"/>
    </location>
</feature>
<evidence type="ECO:0000256" key="3">
    <source>
        <dbReference type="SAM" id="MobiDB-lite"/>
    </source>
</evidence>
<feature type="compositionally biased region" description="Gly residues" evidence="3">
    <location>
        <begin position="22"/>
        <end position="32"/>
    </location>
</feature>
<evidence type="ECO:0000256" key="2">
    <source>
        <dbReference type="ARBA" id="ARBA00022884"/>
    </source>
</evidence>
<dbReference type="Gene3D" id="1.25.10.10">
    <property type="entry name" value="Leucine-rich Repeat Variant"/>
    <property type="match status" value="1"/>
</dbReference>
<dbReference type="InterPro" id="IPR011989">
    <property type="entry name" value="ARM-like"/>
</dbReference>
<dbReference type="InterPro" id="IPR001313">
    <property type="entry name" value="Pumilio_RNA-bd_rpt"/>
</dbReference>
<dbReference type="InterPro" id="IPR012959">
    <property type="entry name" value="CPL_dom"/>
</dbReference>
<dbReference type="Pfam" id="PF08144">
    <property type="entry name" value="CPL"/>
    <property type="match status" value="1"/>
</dbReference>